<dbReference type="InterPro" id="IPR036388">
    <property type="entry name" value="WH-like_DNA-bd_sf"/>
</dbReference>
<organism evidence="11 12">
    <name type="scientific">Arthrobacter mangrovi</name>
    <dbReference type="NCBI Taxonomy" id="2966350"/>
    <lineage>
        <taxon>Bacteria</taxon>
        <taxon>Bacillati</taxon>
        <taxon>Actinomycetota</taxon>
        <taxon>Actinomycetes</taxon>
        <taxon>Micrococcales</taxon>
        <taxon>Micrococcaceae</taxon>
        <taxon>Arthrobacter</taxon>
    </lineage>
</organism>
<evidence type="ECO:0000259" key="9">
    <source>
        <dbReference type="Pfam" id="PF01035"/>
    </source>
</evidence>
<comment type="catalytic activity">
    <reaction evidence="1 8">
        <text>a 4-O-methyl-thymidine in DNA + L-cysteinyl-[protein] = a thymidine in DNA + S-methyl-L-cysteinyl-[protein]</text>
        <dbReference type="Rhea" id="RHEA:53428"/>
        <dbReference type="Rhea" id="RHEA-COMP:10131"/>
        <dbReference type="Rhea" id="RHEA-COMP:10132"/>
        <dbReference type="Rhea" id="RHEA-COMP:13555"/>
        <dbReference type="Rhea" id="RHEA-COMP:13556"/>
        <dbReference type="ChEBI" id="CHEBI:29950"/>
        <dbReference type="ChEBI" id="CHEBI:82612"/>
        <dbReference type="ChEBI" id="CHEBI:137386"/>
        <dbReference type="ChEBI" id="CHEBI:137387"/>
        <dbReference type="EC" id="2.1.1.63"/>
    </reaction>
</comment>
<keyword evidence="5 8" id="KW-0227">DNA damage</keyword>
<comment type="caution">
    <text evidence="11">The sequence shown here is derived from an EMBL/GenBank/DDBJ whole genome shotgun (WGS) entry which is preliminary data.</text>
</comment>
<evidence type="ECO:0000256" key="2">
    <source>
        <dbReference type="ARBA" id="ARBA00022490"/>
    </source>
</evidence>
<dbReference type="PANTHER" id="PTHR10815">
    <property type="entry name" value="METHYLATED-DNA--PROTEIN-CYSTEINE METHYLTRANSFERASE"/>
    <property type="match status" value="1"/>
</dbReference>
<dbReference type="Gene3D" id="1.10.10.10">
    <property type="entry name" value="Winged helix-like DNA-binding domain superfamily/Winged helix DNA-binding domain"/>
    <property type="match status" value="1"/>
</dbReference>
<dbReference type="NCBIfam" id="TIGR00589">
    <property type="entry name" value="ogt"/>
    <property type="match status" value="1"/>
</dbReference>
<comment type="function">
    <text evidence="8">Involved in the cellular defense against the biological effects of O6-methylguanine (O6-MeG) and O4-methylthymine (O4-MeT) in DNA. Repairs the methylated nucleobase in DNA by stoichiometrically transferring the methyl group to a cysteine residue in the enzyme. This is a suicide reaction: the enzyme is irreversibly inactivated.</text>
</comment>
<comment type="subcellular location">
    <subcellularLocation>
        <location evidence="8">Cytoplasm</location>
    </subcellularLocation>
</comment>
<dbReference type="InterPro" id="IPR008332">
    <property type="entry name" value="MethylG_MeTrfase_N"/>
</dbReference>
<feature type="domain" description="Methylguanine DNA methyltransferase ribonuclease-like" evidence="10">
    <location>
        <begin position="56"/>
        <end position="131"/>
    </location>
</feature>
<comment type="catalytic activity">
    <reaction evidence="7 8">
        <text>a 6-O-methyl-2'-deoxyguanosine in DNA + L-cysteinyl-[protein] = S-methyl-L-cysteinyl-[protein] + a 2'-deoxyguanosine in DNA</text>
        <dbReference type="Rhea" id="RHEA:24000"/>
        <dbReference type="Rhea" id="RHEA-COMP:10131"/>
        <dbReference type="Rhea" id="RHEA-COMP:10132"/>
        <dbReference type="Rhea" id="RHEA-COMP:11367"/>
        <dbReference type="Rhea" id="RHEA-COMP:11368"/>
        <dbReference type="ChEBI" id="CHEBI:29950"/>
        <dbReference type="ChEBI" id="CHEBI:82612"/>
        <dbReference type="ChEBI" id="CHEBI:85445"/>
        <dbReference type="ChEBI" id="CHEBI:85448"/>
        <dbReference type="EC" id="2.1.1.63"/>
    </reaction>
</comment>
<reference evidence="11 12" key="1">
    <citation type="journal article" date="2023" name="Int. J. Syst. Evol. Microbiol.">
        <title>Arthrobacter mangrovi sp. nov., an actinobacterium isolated from the rhizosphere of a mangrove.</title>
        <authorList>
            <person name="Hamada M."/>
            <person name="Saitou S."/>
            <person name="Enomoto N."/>
            <person name="Nanri K."/>
            <person name="Hidaka K."/>
            <person name="Miura T."/>
            <person name="Tamura T."/>
        </authorList>
    </citation>
    <scope>NUCLEOTIDE SEQUENCE [LARGE SCALE GENOMIC DNA]</scope>
    <source>
        <strain evidence="11 12">NBRC 112813</strain>
    </source>
</reference>
<comment type="similarity">
    <text evidence="8">Belongs to the MGMT family.</text>
</comment>
<dbReference type="Pfam" id="PF02870">
    <property type="entry name" value="Methyltransf_1N"/>
    <property type="match status" value="1"/>
</dbReference>
<dbReference type="GO" id="GO:0008168">
    <property type="term" value="F:methyltransferase activity"/>
    <property type="evidence" value="ECO:0007669"/>
    <property type="project" value="UniProtKB-KW"/>
</dbReference>
<dbReference type="GO" id="GO:0032259">
    <property type="term" value="P:methylation"/>
    <property type="evidence" value="ECO:0007669"/>
    <property type="project" value="UniProtKB-KW"/>
</dbReference>
<dbReference type="SUPFAM" id="SSF46767">
    <property type="entry name" value="Methylated DNA-protein cysteine methyltransferase, C-terminal domain"/>
    <property type="match status" value="1"/>
</dbReference>
<dbReference type="EMBL" id="BRVS01000028">
    <property type="protein sequence ID" value="GLB69206.1"/>
    <property type="molecule type" value="Genomic_DNA"/>
</dbReference>
<evidence type="ECO:0000313" key="11">
    <source>
        <dbReference type="EMBL" id="GLB69206.1"/>
    </source>
</evidence>
<proteinExistence type="inferred from homology"/>
<comment type="miscellaneous">
    <text evidence="8">This enzyme catalyzes only one turnover and therefore is not strictly catalytic. According to one definition, an enzyme is a biocatalyst that acts repeatedly and over many reaction cycles.</text>
</comment>
<dbReference type="RefSeq" id="WP_264797301.1">
    <property type="nucleotide sequence ID" value="NZ_BRVS01000028.1"/>
</dbReference>
<evidence type="ECO:0000313" key="12">
    <source>
        <dbReference type="Proteomes" id="UP001209654"/>
    </source>
</evidence>
<keyword evidence="6 8" id="KW-0234">DNA repair</keyword>
<dbReference type="InterPro" id="IPR036217">
    <property type="entry name" value="MethylDNA_cys_MeTrfase_DNAb"/>
</dbReference>
<protein>
    <recommendedName>
        <fullName evidence="8">Methylated-DNA--protein-cysteine methyltransferase</fullName>
        <ecNumber evidence="8">2.1.1.63</ecNumber>
    </recommendedName>
    <alternativeName>
        <fullName evidence="8">6-O-methylguanine-DNA methyltransferase</fullName>
        <shortName evidence="8">MGMT</shortName>
    </alternativeName>
    <alternativeName>
        <fullName evidence="8">O-6-methylguanine-DNA-alkyltransferase</fullName>
    </alternativeName>
</protein>
<evidence type="ECO:0000256" key="1">
    <source>
        <dbReference type="ARBA" id="ARBA00001286"/>
    </source>
</evidence>
<evidence type="ECO:0000256" key="5">
    <source>
        <dbReference type="ARBA" id="ARBA00022763"/>
    </source>
</evidence>
<dbReference type="PANTHER" id="PTHR10815:SF5">
    <property type="entry name" value="METHYLATED-DNA--PROTEIN-CYSTEINE METHYLTRANSFERASE"/>
    <property type="match status" value="1"/>
</dbReference>
<dbReference type="HAMAP" id="MF_00772">
    <property type="entry name" value="OGT"/>
    <property type="match status" value="1"/>
</dbReference>
<evidence type="ECO:0000256" key="3">
    <source>
        <dbReference type="ARBA" id="ARBA00022603"/>
    </source>
</evidence>
<dbReference type="PROSITE" id="PS00374">
    <property type="entry name" value="MGMT"/>
    <property type="match status" value="1"/>
</dbReference>
<dbReference type="InterPro" id="IPR023546">
    <property type="entry name" value="MGMT"/>
</dbReference>
<dbReference type="Pfam" id="PF01035">
    <property type="entry name" value="DNA_binding_1"/>
    <property type="match status" value="1"/>
</dbReference>
<keyword evidence="12" id="KW-1185">Reference proteome</keyword>
<sequence length="218" mass="23100">MTSPSSPDLLPARTEGVRPALPEPLERLSIFEGALLEQLHGRLESAAREADLLDVAYTTIDSPLGPLLLAATSQGLVRVAFANEDHGVVLAALAAAVSPRILRAPERLAEATGQLEEYFAGHRRTFDLPLDRRLSKGFRLSVHRHLPLIPYGSTESYAQVAAAVGNPRAVRAVGSACATNPLPVVIPCHRVLRSDGSPGGYLGGPRAKAWLLGLEAAA</sequence>
<dbReference type="InterPro" id="IPR014048">
    <property type="entry name" value="MethylDNA_cys_MeTrfase_DNA-bd"/>
</dbReference>
<keyword evidence="4 8" id="KW-0808">Transferase</keyword>
<dbReference type="EC" id="2.1.1.63" evidence="8"/>
<gene>
    <name evidence="11" type="primary">ogt</name>
    <name evidence="11" type="ORF">AHIS1636_36490</name>
</gene>
<dbReference type="Gene3D" id="3.30.160.70">
    <property type="entry name" value="Methylated DNA-protein cysteine methyltransferase domain"/>
    <property type="match status" value="1"/>
</dbReference>
<dbReference type="SUPFAM" id="SSF53155">
    <property type="entry name" value="Methylated DNA-protein cysteine methyltransferase domain"/>
    <property type="match status" value="1"/>
</dbReference>
<dbReference type="InterPro" id="IPR036631">
    <property type="entry name" value="MGMT_N_sf"/>
</dbReference>
<feature type="active site" description="Nucleophile; methyl group acceptor" evidence="8">
    <location>
        <position position="188"/>
    </location>
</feature>
<dbReference type="Proteomes" id="UP001209654">
    <property type="component" value="Unassembled WGS sequence"/>
</dbReference>
<accession>A0ABQ5MZ25</accession>
<evidence type="ECO:0000256" key="8">
    <source>
        <dbReference type="HAMAP-Rule" id="MF_00772"/>
    </source>
</evidence>
<dbReference type="InterPro" id="IPR001497">
    <property type="entry name" value="MethylDNA_cys_MeTrfase_AS"/>
</dbReference>
<evidence type="ECO:0000256" key="6">
    <source>
        <dbReference type="ARBA" id="ARBA00023204"/>
    </source>
</evidence>
<dbReference type="CDD" id="cd06445">
    <property type="entry name" value="ATase"/>
    <property type="match status" value="1"/>
</dbReference>
<evidence type="ECO:0000259" key="10">
    <source>
        <dbReference type="Pfam" id="PF02870"/>
    </source>
</evidence>
<evidence type="ECO:0000256" key="7">
    <source>
        <dbReference type="ARBA" id="ARBA00049348"/>
    </source>
</evidence>
<keyword evidence="2 8" id="KW-0963">Cytoplasm</keyword>
<name>A0ABQ5MZ25_9MICC</name>
<feature type="domain" description="Methylated-DNA-[protein]-cysteine S-methyltransferase DNA binding" evidence="9">
    <location>
        <begin position="138"/>
        <end position="216"/>
    </location>
</feature>
<keyword evidence="3 8" id="KW-0489">Methyltransferase</keyword>
<evidence type="ECO:0000256" key="4">
    <source>
        <dbReference type="ARBA" id="ARBA00022679"/>
    </source>
</evidence>